<dbReference type="Pfam" id="PF02367">
    <property type="entry name" value="TsaE"/>
    <property type="match status" value="1"/>
</dbReference>
<feature type="domain" description="Aminoglycoside phosphotransferase" evidence="11">
    <location>
        <begin position="193"/>
        <end position="449"/>
    </location>
</feature>
<dbReference type="SUPFAM" id="SSF56112">
    <property type="entry name" value="Protein kinase-like (PK-like)"/>
    <property type="match status" value="1"/>
</dbReference>
<dbReference type="InterPro" id="IPR011009">
    <property type="entry name" value="Kinase-like_dom_sf"/>
</dbReference>
<evidence type="ECO:0000256" key="3">
    <source>
        <dbReference type="ARBA" id="ARBA00019010"/>
    </source>
</evidence>
<keyword evidence="7" id="KW-0547">Nucleotide-binding</keyword>
<comment type="subcellular location">
    <subcellularLocation>
        <location evidence="1">Cytoplasm</location>
    </subcellularLocation>
</comment>
<keyword evidence="5" id="KW-0819">tRNA processing</keyword>
<keyword evidence="8" id="KW-0067">ATP-binding</keyword>
<dbReference type="InterPro" id="IPR002575">
    <property type="entry name" value="Aminoglycoside_PTrfase"/>
</dbReference>
<evidence type="ECO:0000256" key="7">
    <source>
        <dbReference type="ARBA" id="ARBA00022741"/>
    </source>
</evidence>
<evidence type="ECO:0000313" key="12">
    <source>
        <dbReference type="EMBL" id="KPQ11007.1"/>
    </source>
</evidence>
<dbReference type="GO" id="GO:0002949">
    <property type="term" value="P:tRNA threonylcarbamoyladenosine modification"/>
    <property type="evidence" value="ECO:0007669"/>
    <property type="project" value="InterPro"/>
</dbReference>
<dbReference type="PATRIC" id="fig|1653334.4.peg.2861"/>
<dbReference type="NCBIfam" id="TIGR00150">
    <property type="entry name" value="T6A_YjeE"/>
    <property type="match status" value="1"/>
</dbReference>
<evidence type="ECO:0000259" key="11">
    <source>
        <dbReference type="Pfam" id="PF01636"/>
    </source>
</evidence>
<evidence type="ECO:0000256" key="8">
    <source>
        <dbReference type="ARBA" id="ARBA00022840"/>
    </source>
</evidence>
<evidence type="ECO:0000256" key="10">
    <source>
        <dbReference type="ARBA" id="ARBA00032441"/>
    </source>
</evidence>
<dbReference type="EMBL" id="FMBM01000002">
    <property type="protein sequence ID" value="SCC81853.1"/>
    <property type="molecule type" value="Genomic_DNA"/>
</dbReference>
<proteinExistence type="inferred from homology"/>
<dbReference type="InterPro" id="IPR027417">
    <property type="entry name" value="P-loop_NTPase"/>
</dbReference>
<protein>
    <recommendedName>
        <fullName evidence="3">tRNA threonylcarbamoyladenosine biosynthesis protein TsaE</fullName>
    </recommendedName>
    <alternativeName>
        <fullName evidence="10">t(6)A37 threonylcarbamoyladenosine biosynthesis protein TsaE</fullName>
    </alternativeName>
</protein>
<evidence type="ECO:0000256" key="4">
    <source>
        <dbReference type="ARBA" id="ARBA00022490"/>
    </source>
</evidence>
<dbReference type="EMBL" id="LJSX01000011">
    <property type="protein sequence ID" value="KPQ11007.1"/>
    <property type="molecule type" value="Genomic_DNA"/>
</dbReference>
<evidence type="ECO:0000256" key="2">
    <source>
        <dbReference type="ARBA" id="ARBA00007599"/>
    </source>
</evidence>
<dbReference type="PANTHER" id="PTHR33540">
    <property type="entry name" value="TRNA THREONYLCARBAMOYLADENOSINE BIOSYNTHESIS PROTEIN TSAE"/>
    <property type="match status" value="1"/>
</dbReference>
<dbReference type="GO" id="GO:0005524">
    <property type="term" value="F:ATP binding"/>
    <property type="evidence" value="ECO:0007669"/>
    <property type="project" value="UniProtKB-KW"/>
</dbReference>
<dbReference type="GO" id="GO:0005737">
    <property type="term" value="C:cytoplasm"/>
    <property type="evidence" value="ECO:0007669"/>
    <property type="project" value="UniProtKB-SubCell"/>
</dbReference>
<dbReference type="Gene3D" id="3.30.200.20">
    <property type="entry name" value="Phosphorylase Kinase, domain 1"/>
    <property type="match status" value="1"/>
</dbReference>
<dbReference type="PIRSF" id="PIRSF036599">
    <property type="entry name" value="AtpPhos"/>
    <property type="match status" value="1"/>
</dbReference>
<reference evidence="12 14" key="1">
    <citation type="submission" date="2015-09" db="EMBL/GenBank/DDBJ databases">
        <title>Identification and resolution of microdiversity through metagenomic sequencing of parallel consortia.</title>
        <authorList>
            <person name="Nelson W.C."/>
            <person name="Romine M.F."/>
            <person name="Lindemann S.R."/>
        </authorList>
    </citation>
    <scope>NUCLEOTIDE SEQUENCE [LARGE SCALE GENOMIC DNA]</scope>
    <source>
        <strain evidence="12">HL-109</strain>
    </source>
</reference>
<dbReference type="Gene3D" id="3.90.1200.10">
    <property type="match status" value="1"/>
</dbReference>
<dbReference type="InterPro" id="IPR012180">
    <property type="entry name" value="Bifunc_ATPase/PTrfase"/>
</dbReference>
<dbReference type="Proteomes" id="UP000182800">
    <property type="component" value="Unassembled WGS sequence"/>
</dbReference>
<organism evidence="12 14">
    <name type="scientific">Saliniramus fredricksonii</name>
    <dbReference type="NCBI Taxonomy" id="1653334"/>
    <lineage>
        <taxon>Bacteria</taxon>
        <taxon>Pseudomonadati</taxon>
        <taxon>Pseudomonadota</taxon>
        <taxon>Alphaproteobacteria</taxon>
        <taxon>Hyphomicrobiales</taxon>
        <taxon>Salinarimonadaceae</taxon>
        <taxon>Saliniramus</taxon>
    </lineage>
</organism>
<dbReference type="InterPro" id="IPR003442">
    <property type="entry name" value="T6A_TsaE"/>
</dbReference>
<dbReference type="Proteomes" id="UP000050497">
    <property type="component" value="Unassembled WGS sequence"/>
</dbReference>
<dbReference type="AlphaFoldDB" id="A0A0P8BN02"/>
<comment type="caution">
    <text evidence="12">The sequence shown here is derived from an EMBL/GenBank/DDBJ whole genome shotgun (WGS) entry which is preliminary data.</text>
</comment>
<keyword evidence="9" id="KW-0460">Magnesium</keyword>
<dbReference type="Pfam" id="PF01636">
    <property type="entry name" value="APH"/>
    <property type="match status" value="1"/>
</dbReference>
<evidence type="ECO:0000256" key="5">
    <source>
        <dbReference type="ARBA" id="ARBA00022694"/>
    </source>
</evidence>
<gene>
    <name evidence="12" type="primary">yjeE</name>
    <name evidence="13" type="ORF">GA0071312_2823</name>
    <name evidence="12" type="ORF">HLUCCO17_08835</name>
</gene>
<evidence type="ECO:0000256" key="6">
    <source>
        <dbReference type="ARBA" id="ARBA00022723"/>
    </source>
</evidence>
<comment type="similarity">
    <text evidence="2">Belongs to the TsaE family.</text>
</comment>
<dbReference type="GO" id="GO:0046872">
    <property type="term" value="F:metal ion binding"/>
    <property type="evidence" value="ECO:0007669"/>
    <property type="project" value="UniProtKB-KW"/>
</dbReference>
<reference evidence="13 15" key="2">
    <citation type="submission" date="2016-08" db="EMBL/GenBank/DDBJ databases">
        <authorList>
            <person name="Varghese N."/>
            <person name="Submissions Spin"/>
        </authorList>
    </citation>
    <scope>NUCLEOTIDE SEQUENCE [LARGE SCALE GENOMIC DNA]</scope>
    <source>
        <strain evidence="13 15">HL-109</strain>
    </source>
</reference>
<dbReference type="RefSeq" id="WP_083204695.1">
    <property type="nucleotide sequence ID" value="NZ_FMBM01000002.1"/>
</dbReference>
<dbReference type="Gene3D" id="3.40.50.300">
    <property type="entry name" value="P-loop containing nucleotide triphosphate hydrolases"/>
    <property type="match status" value="1"/>
</dbReference>
<dbReference type="SUPFAM" id="SSF52540">
    <property type="entry name" value="P-loop containing nucleoside triphosphate hydrolases"/>
    <property type="match status" value="1"/>
</dbReference>
<dbReference type="STRING" id="1653334.GA0071312_2823"/>
<keyword evidence="6" id="KW-0479">Metal-binding</keyword>
<name>A0A0P8BN02_9HYPH</name>
<sequence>MASKPADSGLSALPPGPDPHVPVWELTLADEEATLDLARFIADELRPGDVVTLSGGLGAGKTTLARAVIRSLTGDPGMEVPSPTYTLMQIYDGQRCPVVHADFYRIAGPGELLEMGWEEATESAITLVEWPDRAEEALARSRLEITLDMIPPEQGGGRVAIMVGTGAFGERVTRARALKAMLLRTGWDQAERTPMTGDASSRAYERLTRADGATAILMISPRRPDGPAIRMGRSYSDLARLAESIHAFVAMDRGLRALNFSAPKIYGEDLDIGLLLIEDLGPGGVVDANGPIPERYAEAAALLAKLHQTPLPHVLPVGDDLEHVIPPYDAQAMLIEVELFLDWYLKYRIGTTASGAARSEFLNAWADALEPALYGPQSWVLRDYHSPNLIWLPEREGLARVGLIDFQDAVIGPPAYDLVSLLQDARIDVPASLEIKLLSQYCRLRREADESFDLPGFTKVYALMGAQRATKILGIFTRLDIRDGKPGYLDHIPRIEAYLARNLEHPALARLKAWFTAHGQYPRR</sequence>
<evidence type="ECO:0000313" key="13">
    <source>
        <dbReference type="EMBL" id="SCC81853.1"/>
    </source>
</evidence>
<dbReference type="PANTHER" id="PTHR33540:SF2">
    <property type="entry name" value="TRNA THREONYLCARBAMOYLADENOSINE BIOSYNTHESIS PROTEIN TSAE"/>
    <property type="match status" value="1"/>
</dbReference>
<evidence type="ECO:0000256" key="1">
    <source>
        <dbReference type="ARBA" id="ARBA00004496"/>
    </source>
</evidence>
<keyword evidence="15" id="KW-1185">Reference proteome</keyword>
<dbReference type="OrthoDB" id="9809275at2"/>
<keyword evidence="4" id="KW-0963">Cytoplasm</keyword>
<evidence type="ECO:0000256" key="9">
    <source>
        <dbReference type="ARBA" id="ARBA00022842"/>
    </source>
</evidence>
<accession>A0A0P8BN02</accession>
<evidence type="ECO:0000313" key="14">
    <source>
        <dbReference type="Proteomes" id="UP000050497"/>
    </source>
</evidence>
<evidence type="ECO:0000313" key="15">
    <source>
        <dbReference type="Proteomes" id="UP000182800"/>
    </source>
</evidence>